<dbReference type="EMBL" id="QSAZ01000005">
    <property type="protein sequence ID" value="RGW87559.1"/>
    <property type="molecule type" value="Genomic_DNA"/>
</dbReference>
<evidence type="ECO:0000313" key="5">
    <source>
        <dbReference type="Proteomes" id="UP000260642"/>
    </source>
</evidence>
<reference evidence="5 6" key="1">
    <citation type="submission" date="2018-08" db="EMBL/GenBank/DDBJ databases">
        <title>A genome reference for cultivated species of the human gut microbiota.</title>
        <authorList>
            <person name="Zou Y."/>
            <person name="Xue W."/>
            <person name="Luo G."/>
        </authorList>
    </citation>
    <scope>NUCLEOTIDE SEQUENCE [LARGE SCALE GENOMIC DNA]</scope>
    <source>
        <strain evidence="3 6">AF06-19</strain>
        <strain evidence="4 7">AF39-14AC</strain>
        <strain evidence="2 5">TM10-3</strain>
    </source>
</reference>
<organism evidence="2 5">
    <name type="scientific">Agathobacter rectalis</name>
    <dbReference type="NCBI Taxonomy" id="39491"/>
    <lineage>
        <taxon>Bacteria</taxon>
        <taxon>Bacillati</taxon>
        <taxon>Bacillota</taxon>
        <taxon>Clostridia</taxon>
        <taxon>Lachnospirales</taxon>
        <taxon>Lachnospiraceae</taxon>
        <taxon>Agathobacter</taxon>
    </lineage>
</organism>
<dbReference type="Pfam" id="PF10137">
    <property type="entry name" value="CAP12-PCTIR_TIR"/>
    <property type="match status" value="1"/>
</dbReference>
<evidence type="ECO:0000313" key="7">
    <source>
        <dbReference type="Proteomes" id="UP000286181"/>
    </source>
</evidence>
<comment type="caution">
    <text evidence="2">The sequence shown here is derived from an EMBL/GenBank/DDBJ whole genome shotgun (WGS) entry which is preliminary data.</text>
</comment>
<dbReference type="AlphaFoldDB" id="A0A3E4E5U7"/>
<sequence>MNLQSKLIKLYNEIDELKNKDSSSDSDFKAWKTDVQLCLSGLYGEKSIQLKNFNSRQFSPIFIGGNTDWHGPYVRDLETTKKEFERYIDDFEDISTNVDVKNNIPVNNKVFIVHGHDGELKEKVARRLEQQGIEAIILSEQANRGRTIIEKIEAYSDVHVAIALFTQDDIGAVKEEKGNEKYRARQNVVFEAGYFMGYLGRENVIMIAEENLEIPGDLSGMVYTTKDNWEFEMLKELKAAGMKIDMNKLIG</sequence>
<name>A0A3E4E5U7_9FIRM</name>
<evidence type="ECO:0000259" key="1">
    <source>
        <dbReference type="Pfam" id="PF10137"/>
    </source>
</evidence>
<dbReference type="EMBL" id="QROF01000019">
    <property type="protein sequence ID" value="RHL01923.1"/>
    <property type="molecule type" value="Genomic_DNA"/>
</dbReference>
<dbReference type="Proteomes" id="UP000260642">
    <property type="component" value="Unassembled WGS sequence"/>
</dbReference>
<dbReference type="EMBL" id="QSOB01000028">
    <property type="protein sequence ID" value="RGI65888.1"/>
    <property type="molecule type" value="Genomic_DNA"/>
</dbReference>
<accession>A0A3E4E5U7</accession>
<evidence type="ECO:0000313" key="2">
    <source>
        <dbReference type="EMBL" id="RGI65888.1"/>
    </source>
</evidence>
<dbReference type="Proteomes" id="UP000283683">
    <property type="component" value="Unassembled WGS sequence"/>
</dbReference>
<evidence type="ECO:0000313" key="3">
    <source>
        <dbReference type="EMBL" id="RGW87559.1"/>
    </source>
</evidence>
<evidence type="ECO:0000313" key="4">
    <source>
        <dbReference type="EMBL" id="RHL01923.1"/>
    </source>
</evidence>
<proteinExistence type="predicted"/>
<dbReference type="RefSeq" id="WP_117483046.1">
    <property type="nucleotide sequence ID" value="NZ_QROF01000019.1"/>
</dbReference>
<dbReference type="InterPro" id="IPR019302">
    <property type="entry name" value="CAP12/PCTIR_TIR_dom"/>
</dbReference>
<dbReference type="Proteomes" id="UP000286181">
    <property type="component" value="Unassembled WGS sequence"/>
</dbReference>
<evidence type="ECO:0000313" key="6">
    <source>
        <dbReference type="Proteomes" id="UP000283683"/>
    </source>
</evidence>
<gene>
    <name evidence="4" type="ORF">DW038_14565</name>
    <name evidence="3" type="ORF">DWV45_06545</name>
    <name evidence="2" type="ORF">DXD95_13305</name>
</gene>
<feature type="domain" description="CD-NTase-associated protein 12/Pycsar effector protein TIR" evidence="1">
    <location>
        <begin position="109"/>
        <end position="226"/>
    </location>
</feature>
<dbReference type="GO" id="GO:0050135">
    <property type="term" value="F:NADP+ nucleosidase activity"/>
    <property type="evidence" value="ECO:0007669"/>
    <property type="project" value="InterPro"/>
</dbReference>
<protein>
    <recommendedName>
        <fullName evidence="1">CD-NTase-associated protein 12/Pycsar effector protein TIR domain-containing protein</fullName>
    </recommendedName>
</protein>